<evidence type="ECO:0000313" key="3">
    <source>
        <dbReference type="Proteomes" id="UP000179284"/>
    </source>
</evidence>
<organism evidence="2 3">
    <name type="scientific">Butyrivibrio hungatei</name>
    <dbReference type="NCBI Taxonomy" id="185008"/>
    <lineage>
        <taxon>Bacteria</taxon>
        <taxon>Bacillati</taxon>
        <taxon>Bacillota</taxon>
        <taxon>Clostridia</taxon>
        <taxon>Lachnospirales</taxon>
        <taxon>Lachnospiraceae</taxon>
        <taxon>Butyrivibrio</taxon>
    </lineage>
</organism>
<proteinExistence type="inferred from homology"/>
<sequence length="354" mass="39479">MAGKDKYVAYVSSYTSGLGTKYGIRIYDVDLKNGRLTEKQKVEITNSSYINISHDNKTLYSITDAGVEAYHILPDGSLEFLNEASINGMRGCYVNMDQQDNYLFTAGYHDGKITILKLNKDGSIGEITDERYHKGLGTAAGRNHVPHVQCIKVSKDNKYLLAADLGMDRINVYSLDFETGKIKDADVIHCDQESSPRHMQFSKDGRFLYVCLEQKCAVEVYEYTEKNGDPEFNKIQSVSTSEEADSIGVASSALNFSQDYKYLVSSTAGENNVLVFKVDSETGLITQKIQLPVAGEYPKDAALFPDNKHLVSLNHESDSLTFFTVDMDKGTMVMNGPELNVTRPNCIIFHKLDD</sequence>
<dbReference type="SUPFAM" id="SSF51004">
    <property type="entry name" value="C-terminal (heme d1) domain of cytochrome cd1-nitrite reductase"/>
    <property type="match status" value="1"/>
</dbReference>
<dbReference type="Gene3D" id="2.130.10.10">
    <property type="entry name" value="YVTN repeat-like/Quinoprotein amine dehydrogenase"/>
    <property type="match status" value="1"/>
</dbReference>
<reference evidence="3" key="1">
    <citation type="submission" date="2016-10" db="EMBL/GenBank/DDBJ databases">
        <title>The complete genome sequence of the rumen bacterium Butyrivibrio hungatei MB2003.</title>
        <authorList>
            <person name="Palevich N."/>
            <person name="Kelly W.J."/>
            <person name="Leahy S.C."/>
            <person name="Altermann E."/>
            <person name="Rakonjac J."/>
            <person name="Attwood G.T."/>
        </authorList>
    </citation>
    <scope>NUCLEOTIDE SEQUENCE [LARGE SCALE GENOMIC DNA]</scope>
    <source>
        <strain evidence="3">MB2003</strain>
    </source>
</reference>
<gene>
    <name evidence="2" type="ORF">bhn_I1471</name>
</gene>
<keyword evidence="3" id="KW-1185">Reference proteome</keyword>
<evidence type="ECO:0000256" key="1">
    <source>
        <dbReference type="ARBA" id="ARBA00005564"/>
    </source>
</evidence>
<dbReference type="AlphaFoldDB" id="A0A1D9P2C3"/>
<dbReference type="Proteomes" id="UP000179284">
    <property type="component" value="Chromosome I"/>
</dbReference>
<dbReference type="GO" id="GO:0017057">
    <property type="term" value="F:6-phosphogluconolactonase activity"/>
    <property type="evidence" value="ECO:0007669"/>
    <property type="project" value="TreeGrafter"/>
</dbReference>
<dbReference type="Pfam" id="PF10282">
    <property type="entry name" value="Lactonase"/>
    <property type="match status" value="1"/>
</dbReference>
<name>A0A1D9P2C3_9FIRM</name>
<protein>
    <submittedName>
        <fullName evidence="2">6-phosphogluconolactonase</fullName>
    </submittedName>
</protein>
<dbReference type="InterPro" id="IPR019405">
    <property type="entry name" value="Lactonase_7-beta_prop"/>
</dbReference>
<dbReference type="OrthoDB" id="9790815at2"/>
<dbReference type="KEGG" id="bhu:bhn_I1471"/>
<accession>A0A1D9P2C3</accession>
<dbReference type="InterPro" id="IPR050282">
    <property type="entry name" value="Cycloisomerase_2"/>
</dbReference>
<dbReference type="PANTHER" id="PTHR30344:SF1">
    <property type="entry name" value="6-PHOSPHOGLUCONOLACTONASE"/>
    <property type="match status" value="1"/>
</dbReference>
<dbReference type="PANTHER" id="PTHR30344">
    <property type="entry name" value="6-PHOSPHOGLUCONOLACTONASE-RELATED"/>
    <property type="match status" value="1"/>
</dbReference>
<dbReference type="InterPro" id="IPR011048">
    <property type="entry name" value="Haem_d1_sf"/>
</dbReference>
<dbReference type="RefSeq" id="WP_071176188.1">
    <property type="nucleotide sequence ID" value="NZ_CP017831.1"/>
</dbReference>
<dbReference type="GO" id="GO:0005829">
    <property type="term" value="C:cytosol"/>
    <property type="evidence" value="ECO:0007669"/>
    <property type="project" value="TreeGrafter"/>
</dbReference>
<evidence type="ECO:0000313" key="2">
    <source>
        <dbReference type="EMBL" id="AOZ96504.1"/>
    </source>
</evidence>
<dbReference type="InterPro" id="IPR015943">
    <property type="entry name" value="WD40/YVTN_repeat-like_dom_sf"/>
</dbReference>
<comment type="similarity">
    <text evidence="1">Belongs to the cycloisomerase 2 family.</text>
</comment>
<dbReference type="EMBL" id="CP017831">
    <property type="protein sequence ID" value="AOZ96504.1"/>
    <property type="molecule type" value="Genomic_DNA"/>
</dbReference>